<dbReference type="EMBL" id="JAYLLH010000003">
    <property type="protein sequence ID" value="MEC3860368.1"/>
    <property type="molecule type" value="Genomic_DNA"/>
</dbReference>
<dbReference type="Proteomes" id="UP001348149">
    <property type="component" value="Unassembled WGS sequence"/>
</dbReference>
<name>A0ABU6HD23_9RHOB</name>
<dbReference type="SMART" id="SM00318">
    <property type="entry name" value="SNc"/>
    <property type="match status" value="1"/>
</dbReference>
<dbReference type="Gene3D" id="2.40.50.90">
    <property type="match status" value="1"/>
</dbReference>
<keyword evidence="4" id="KW-1185">Reference proteome</keyword>
<dbReference type="RefSeq" id="WP_326295991.1">
    <property type="nucleotide sequence ID" value="NZ_JAYLLH010000003.1"/>
</dbReference>
<feature type="domain" description="TNase-like" evidence="2">
    <location>
        <begin position="14"/>
        <end position="148"/>
    </location>
</feature>
<reference evidence="3 4" key="1">
    <citation type="submission" date="2024-01" db="EMBL/GenBank/DDBJ databases">
        <title>Mesobacterium rodlantinim sp. nov., isolated from shallow sea hydrothermal systems off Kueishantao Island.</title>
        <authorList>
            <person name="Su Z."/>
            <person name="Tang K."/>
        </authorList>
    </citation>
    <scope>NUCLEOTIDE SEQUENCE [LARGE SCALE GENOMIC DNA]</scope>
    <source>
        <strain evidence="3 4">TK19101</strain>
    </source>
</reference>
<dbReference type="InterPro" id="IPR016071">
    <property type="entry name" value="Staphylococal_nuclease_OB-fold"/>
</dbReference>
<accession>A0ABU6HD23</accession>
<comment type="caution">
    <text evidence="3">The sequence shown here is derived from an EMBL/GenBank/DDBJ whole genome shotgun (WGS) entry which is preliminary data.</text>
</comment>
<sequence>MSAPVWADVSGPIRVIDGDTLDVGGTRVRLHGIDAPERDQMCGGNGVPGWRCGAWVVGEVRARYQGQWAACVQTDYDQRYERIVAKCFVDGQDIGQRLVRDGLAFAYRKYSKDYDLDEKGAAVNDRGLHGQGVQAPSAYRTNKQHARSTVNLQTAPEGCVIKGNINSDDVRIYHVPGQRDYERTTIKTEQGERWFCTEDEALSAGWRRAKR</sequence>
<protein>
    <submittedName>
        <fullName evidence="3">Thermonuclease family protein</fullName>
    </submittedName>
</protein>
<dbReference type="SUPFAM" id="SSF50199">
    <property type="entry name" value="Staphylococcal nuclease"/>
    <property type="match status" value="1"/>
</dbReference>
<proteinExistence type="predicted"/>
<dbReference type="InterPro" id="IPR035437">
    <property type="entry name" value="SNase_OB-fold_sf"/>
</dbReference>
<evidence type="ECO:0000313" key="4">
    <source>
        <dbReference type="Proteomes" id="UP001348149"/>
    </source>
</evidence>
<gene>
    <name evidence="3" type="ORF">VK792_03655</name>
</gene>
<evidence type="ECO:0000259" key="2">
    <source>
        <dbReference type="PROSITE" id="PS50830"/>
    </source>
</evidence>
<dbReference type="PROSITE" id="PS50830">
    <property type="entry name" value="TNASE_3"/>
    <property type="match status" value="1"/>
</dbReference>
<organism evidence="3 4">
    <name type="scientific">Mesobacterium hydrothermale</name>
    <dbReference type="NCBI Taxonomy" id="3111907"/>
    <lineage>
        <taxon>Bacteria</taxon>
        <taxon>Pseudomonadati</taxon>
        <taxon>Pseudomonadota</taxon>
        <taxon>Alphaproteobacteria</taxon>
        <taxon>Rhodobacterales</taxon>
        <taxon>Roseobacteraceae</taxon>
        <taxon>Mesobacterium</taxon>
    </lineage>
</organism>
<evidence type="ECO:0000256" key="1">
    <source>
        <dbReference type="SAM" id="MobiDB-lite"/>
    </source>
</evidence>
<dbReference type="Pfam" id="PF00565">
    <property type="entry name" value="SNase"/>
    <property type="match status" value="1"/>
</dbReference>
<evidence type="ECO:0000313" key="3">
    <source>
        <dbReference type="EMBL" id="MEC3860368.1"/>
    </source>
</evidence>
<feature type="region of interest" description="Disordered" evidence="1">
    <location>
        <begin position="127"/>
        <end position="146"/>
    </location>
</feature>